<organism evidence="1 2">
    <name type="scientific">Puccinia sorghi</name>
    <dbReference type="NCBI Taxonomy" id="27349"/>
    <lineage>
        <taxon>Eukaryota</taxon>
        <taxon>Fungi</taxon>
        <taxon>Dikarya</taxon>
        <taxon>Basidiomycota</taxon>
        <taxon>Pucciniomycotina</taxon>
        <taxon>Pucciniomycetes</taxon>
        <taxon>Pucciniales</taxon>
        <taxon>Pucciniaceae</taxon>
        <taxon>Puccinia</taxon>
    </lineage>
</organism>
<dbReference type="EMBL" id="LAVV01004555">
    <property type="protein sequence ID" value="KNZ61369.1"/>
    <property type="molecule type" value="Genomic_DNA"/>
</dbReference>
<protein>
    <submittedName>
        <fullName evidence="1">Uncharacterized protein</fullName>
    </submittedName>
</protein>
<evidence type="ECO:0000313" key="2">
    <source>
        <dbReference type="Proteomes" id="UP000037035"/>
    </source>
</evidence>
<dbReference type="VEuPathDB" id="FungiDB:VP01_140g2"/>
<dbReference type="Proteomes" id="UP000037035">
    <property type="component" value="Unassembled WGS sequence"/>
</dbReference>
<accession>A0A0L6VL10</accession>
<name>A0A0L6VL10_9BASI</name>
<comment type="caution">
    <text evidence="1">The sequence shown here is derived from an EMBL/GenBank/DDBJ whole genome shotgun (WGS) entry which is preliminary data.</text>
</comment>
<proteinExistence type="predicted"/>
<sequence>MAKNVPNKPRAICKELEFLGFGVLPLELKLLLKPYQLLDKMTSLLKPHSIQSLNDQAIPLGDSNNSELTMLMLAKMDSKLWSLIKDRFTSSQLSNWARIFNDSLQVKFQEDAMERFVANIKVSIKKMIDCPSSSKTCSKISKGKIMHSDKDFAIKFLCNCLIQLNNKFPEELVELTKNTTEEVLTSKKAELMKFHPNGFSE</sequence>
<gene>
    <name evidence="1" type="ORF">VP01_140g2</name>
</gene>
<reference evidence="1 2" key="1">
    <citation type="submission" date="2015-08" db="EMBL/GenBank/DDBJ databases">
        <title>Next Generation Sequencing and Analysis of the Genome of Puccinia sorghi L Schw, the Causal Agent of Maize Common Rust.</title>
        <authorList>
            <person name="Rochi L."/>
            <person name="Burguener G."/>
            <person name="Darino M."/>
            <person name="Turjanski A."/>
            <person name="Kreff E."/>
            <person name="Dieguez M.J."/>
            <person name="Sacco F."/>
        </authorList>
    </citation>
    <scope>NUCLEOTIDE SEQUENCE [LARGE SCALE GENOMIC DNA]</scope>
    <source>
        <strain evidence="1 2">RO10H11247</strain>
    </source>
</reference>
<keyword evidence="2" id="KW-1185">Reference proteome</keyword>
<evidence type="ECO:0000313" key="1">
    <source>
        <dbReference type="EMBL" id="KNZ61369.1"/>
    </source>
</evidence>
<dbReference type="AlphaFoldDB" id="A0A0L6VL10"/>